<gene>
    <name evidence="2" type="ORF">BOTCAL_0686g00050</name>
</gene>
<sequence length="82" mass="8820">MDSPCSDHPSTKLSKASRGHYEASEKHRTSKNPEQSRGGFLIDRIDGVTGGNLLFRAGGGVGWRLVKWIGGLDRAKGIDGIL</sequence>
<feature type="region of interest" description="Disordered" evidence="1">
    <location>
        <begin position="1"/>
        <end position="39"/>
    </location>
</feature>
<evidence type="ECO:0000313" key="3">
    <source>
        <dbReference type="Proteomes" id="UP000297299"/>
    </source>
</evidence>
<organism evidence="2 3">
    <name type="scientific">Botryotinia calthae</name>
    <dbReference type="NCBI Taxonomy" id="38488"/>
    <lineage>
        <taxon>Eukaryota</taxon>
        <taxon>Fungi</taxon>
        <taxon>Dikarya</taxon>
        <taxon>Ascomycota</taxon>
        <taxon>Pezizomycotina</taxon>
        <taxon>Leotiomycetes</taxon>
        <taxon>Helotiales</taxon>
        <taxon>Sclerotiniaceae</taxon>
        <taxon>Botryotinia</taxon>
    </lineage>
</organism>
<name>A0A4Y8CHU5_9HELO</name>
<keyword evidence="3" id="KW-1185">Reference proteome</keyword>
<dbReference type="EMBL" id="PHWZ01000682">
    <property type="protein sequence ID" value="TEY33288.1"/>
    <property type="molecule type" value="Genomic_DNA"/>
</dbReference>
<comment type="caution">
    <text evidence="2">The sequence shown here is derived from an EMBL/GenBank/DDBJ whole genome shotgun (WGS) entry which is preliminary data.</text>
</comment>
<proteinExistence type="predicted"/>
<dbReference type="Proteomes" id="UP000297299">
    <property type="component" value="Unassembled WGS sequence"/>
</dbReference>
<accession>A0A4Y8CHU5</accession>
<protein>
    <submittedName>
        <fullName evidence="2">Uncharacterized protein</fullName>
    </submittedName>
</protein>
<evidence type="ECO:0000256" key="1">
    <source>
        <dbReference type="SAM" id="MobiDB-lite"/>
    </source>
</evidence>
<evidence type="ECO:0000313" key="2">
    <source>
        <dbReference type="EMBL" id="TEY33288.1"/>
    </source>
</evidence>
<reference evidence="2 3" key="1">
    <citation type="submission" date="2017-11" db="EMBL/GenBank/DDBJ databases">
        <title>Comparative genomics of Botrytis spp.</title>
        <authorList>
            <person name="Valero-Jimenez C.A."/>
            <person name="Tapia P."/>
            <person name="Veloso J."/>
            <person name="Silva-Moreno E."/>
            <person name="Staats M."/>
            <person name="Valdes J.H."/>
            <person name="Van Kan J.A.L."/>
        </authorList>
    </citation>
    <scope>NUCLEOTIDE SEQUENCE [LARGE SCALE GENOMIC DNA]</scope>
    <source>
        <strain evidence="2 3">MUCL2830</strain>
    </source>
</reference>
<dbReference type="AlphaFoldDB" id="A0A4Y8CHU5"/>
<dbReference type="OrthoDB" id="10580939at2759"/>